<dbReference type="AlphaFoldDB" id="A0A9K3D4N7"/>
<keyword evidence="6 7" id="KW-0472">Membrane</keyword>
<keyword evidence="10" id="KW-1185">Reference proteome</keyword>
<evidence type="ECO:0000256" key="5">
    <source>
        <dbReference type="ARBA" id="ARBA00022989"/>
    </source>
</evidence>
<dbReference type="Pfam" id="PF01545">
    <property type="entry name" value="Cation_efflux"/>
    <property type="match status" value="1"/>
</dbReference>
<feature type="transmembrane region" description="Helical" evidence="7">
    <location>
        <begin position="12"/>
        <end position="32"/>
    </location>
</feature>
<evidence type="ECO:0000256" key="3">
    <source>
        <dbReference type="ARBA" id="ARBA00022692"/>
    </source>
</evidence>
<accession>A0A9K3D4N7</accession>
<comment type="caution">
    <text evidence="9">The sequence shown here is derived from an EMBL/GenBank/DDBJ whole genome shotgun (WGS) entry which is preliminary data.</text>
</comment>
<dbReference type="InterPro" id="IPR027469">
    <property type="entry name" value="Cation_efflux_TMD_sf"/>
</dbReference>
<evidence type="ECO:0000256" key="1">
    <source>
        <dbReference type="ARBA" id="ARBA00004141"/>
    </source>
</evidence>
<comment type="similarity">
    <text evidence="2">Belongs to the cation diffusion facilitator (CDF) transporter (TC 2.A.4) family. SLC30A subfamily.</text>
</comment>
<keyword evidence="4" id="KW-0862">Zinc</keyword>
<dbReference type="PANTHER" id="PTHR45820">
    <property type="entry name" value="FI23527P1"/>
    <property type="match status" value="1"/>
</dbReference>
<dbReference type="Proteomes" id="UP000265618">
    <property type="component" value="Unassembled WGS sequence"/>
</dbReference>
<feature type="non-terminal residue" evidence="9">
    <location>
        <position position="1"/>
    </location>
</feature>
<comment type="subcellular location">
    <subcellularLocation>
        <location evidence="1">Membrane</location>
        <topology evidence="1">Multi-pass membrane protein</topology>
    </subcellularLocation>
</comment>
<dbReference type="Gene3D" id="1.20.1510.10">
    <property type="entry name" value="Cation efflux protein transmembrane domain"/>
    <property type="match status" value="1"/>
</dbReference>
<evidence type="ECO:0000256" key="4">
    <source>
        <dbReference type="ARBA" id="ARBA00022833"/>
    </source>
</evidence>
<dbReference type="SUPFAM" id="SSF161111">
    <property type="entry name" value="Cation efflux protein transmembrane domain-like"/>
    <property type="match status" value="1"/>
</dbReference>
<dbReference type="GO" id="GO:0016020">
    <property type="term" value="C:membrane"/>
    <property type="evidence" value="ECO:0007669"/>
    <property type="project" value="UniProtKB-SubCell"/>
</dbReference>
<evidence type="ECO:0000259" key="8">
    <source>
        <dbReference type="Pfam" id="PF01545"/>
    </source>
</evidence>
<organism evidence="9 10">
    <name type="scientific">Kipferlia bialata</name>
    <dbReference type="NCBI Taxonomy" id="797122"/>
    <lineage>
        <taxon>Eukaryota</taxon>
        <taxon>Metamonada</taxon>
        <taxon>Carpediemonas-like organisms</taxon>
        <taxon>Kipferlia</taxon>
    </lineage>
</organism>
<evidence type="ECO:0000256" key="6">
    <source>
        <dbReference type="ARBA" id="ARBA00023136"/>
    </source>
</evidence>
<proteinExistence type="inferred from homology"/>
<evidence type="ECO:0000313" key="9">
    <source>
        <dbReference type="EMBL" id="GIQ89013.1"/>
    </source>
</evidence>
<feature type="domain" description="Cation efflux protein transmembrane" evidence="8">
    <location>
        <begin position="11"/>
        <end position="71"/>
    </location>
</feature>
<reference evidence="9 10" key="1">
    <citation type="journal article" date="2018" name="PLoS ONE">
        <title>The draft genome of Kipferlia bialata reveals reductive genome evolution in fornicate parasites.</title>
        <authorList>
            <person name="Tanifuji G."/>
            <person name="Takabayashi S."/>
            <person name="Kume K."/>
            <person name="Takagi M."/>
            <person name="Nakayama T."/>
            <person name="Kamikawa R."/>
            <person name="Inagaki Y."/>
            <person name="Hashimoto T."/>
        </authorList>
    </citation>
    <scope>NUCLEOTIDE SEQUENCE [LARGE SCALE GENOMIC DNA]</scope>
    <source>
        <strain evidence="9">NY0173</strain>
    </source>
</reference>
<evidence type="ECO:0000313" key="10">
    <source>
        <dbReference type="Proteomes" id="UP000265618"/>
    </source>
</evidence>
<gene>
    <name evidence="9" type="ORF">KIPB_011387</name>
</gene>
<keyword evidence="5 7" id="KW-1133">Transmembrane helix</keyword>
<dbReference type="OrthoDB" id="29444at2759"/>
<evidence type="ECO:0000256" key="2">
    <source>
        <dbReference type="ARBA" id="ARBA00008873"/>
    </source>
</evidence>
<dbReference type="PANTHER" id="PTHR45820:SF4">
    <property type="entry name" value="ZINC TRANSPORTER 63C, ISOFORM F"/>
    <property type="match status" value="1"/>
</dbReference>
<name>A0A9K3D4N7_9EUKA</name>
<dbReference type="EMBL" id="BDIP01004611">
    <property type="protein sequence ID" value="GIQ89013.1"/>
    <property type="molecule type" value="Genomic_DNA"/>
</dbReference>
<protein>
    <submittedName>
        <fullName evidence="9">Cation efflux protein</fullName>
    </submittedName>
</protein>
<dbReference type="GO" id="GO:0005385">
    <property type="term" value="F:zinc ion transmembrane transporter activity"/>
    <property type="evidence" value="ECO:0007669"/>
    <property type="project" value="TreeGrafter"/>
</dbReference>
<evidence type="ECO:0000256" key="7">
    <source>
        <dbReference type="SAM" id="Phobius"/>
    </source>
</evidence>
<sequence length="71" mass="7804">MVERETKVSVMMTFTGLLMLMELVVGLISHSLTLTADAFHMLSDTISLVVGLISIKISKRPADKSNSFGYQ</sequence>
<dbReference type="GO" id="GO:0006882">
    <property type="term" value="P:intracellular zinc ion homeostasis"/>
    <property type="evidence" value="ECO:0007669"/>
    <property type="project" value="TreeGrafter"/>
</dbReference>
<dbReference type="InterPro" id="IPR058533">
    <property type="entry name" value="Cation_efflux_TM"/>
</dbReference>
<keyword evidence="3 7" id="KW-0812">Transmembrane</keyword>